<dbReference type="AlphaFoldDB" id="X1Q4E7"/>
<evidence type="ECO:0000256" key="1">
    <source>
        <dbReference type="SAM" id="MobiDB-lite"/>
    </source>
</evidence>
<evidence type="ECO:0000259" key="2">
    <source>
        <dbReference type="Pfam" id="PF14693"/>
    </source>
</evidence>
<dbReference type="Gene3D" id="2.170.120.20">
    <property type="entry name" value="Ribosomal protein L25, beta domain"/>
    <property type="match status" value="1"/>
</dbReference>
<dbReference type="GO" id="GO:0006412">
    <property type="term" value="P:translation"/>
    <property type="evidence" value="ECO:0007669"/>
    <property type="project" value="InterPro"/>
</dbReference>
<evidence type="ECO:0000313" key="3">
    <source>
        <dbReference type="EMBL" id="GAI63093.1"/>
    </source>
</evidence>
<dbReference type="SUPFAM" id="SSF50715">
    <property type="entry name" value="Ribosomal protein L25-like"/>
    <property type="match status" value="1"/>
</dbReference>
<gene>
    <name evidence="3" type="ORF">S12H4_05280</name>
</gene>
<feature type="region of interest" description="Disordered" evidence="1">
    <location>
        <begin position="66"/>
        <end position="90"/>
    </location>
</feature>
<sequence length="90" mass="9824">MKRNLKVSSLPSLIPDTIEVDVSELDIGDLVKVGDVVLGEGIEILDPPAVGIVAVAVTKVTIEIEEEEAEELPEEESEESKEEYDEETTE</sequence>
<name>X1Q4E7_9ZZZZ</name>
<accession>X1Q4E7</accession>
<comment type="caution">
    <text evidence="3">The sequence shown here is derived from an EMBL/GenBank/DDBJ whole genome shotgun (WGS) entry which is preliminary data.</text>
</comment>
<dbReference type="Pfam" id="PF14693">
    <property type="entry name" value="Ribosomal_TL5_C"/>
    <property type="match status" value="1"/>
</dbReference>
<proteinExistence type="predicted"/>
<dbReference type="InterPro" id="IPR037121">
    <property type="entry name" value="Ribosomal_bL25_C"/>
</dbReference>
<reference evidence="3" key="1">
    <citation type="journal article" date="2014" name="Front. Microbiol.">
        <title>High frequency of phylogenetically diverse reductive dehalogenase-homologous genes in deep subseafloor sedimentary metagenomes.</title>
        <authorList>
            <person name="Kawai M."/>
            <person name="Futagami T."/>
            <person name="Toyoda A."/>
            <person name="Takaki Y."/>
            <person name="Nishi S."/>
            <person name="Hori S."/>
            <person name="Arai W."/>
            <person name="Tsubouchi T."/>
            <person name="Morono Y."/>
            <person name="Uchiyama I."/>
            <person name="Ito T."/>
            <person name="Fujiyama A."/>
            <person name="Inagaki F."/>
            <person name="Takami H."/>
        </authorList>
    </citation>
    <scope>NUCLEOTIDE SEQUENCE</scope>
    <source>
        <strain evidence="3">Expedition CK06-06</strain>
    </source>
</reference>
<dbReference type="InterPro" id="IPR011035">
    <property type="entry name" value="Ribosomal_bL25/Gln-tRNA_synth"/>
</dbReference>
<feature type="domain" description="Large ribosomal subunit protein bL25 beta" evidence="2">
    <location>
        <begin position="2"/>
        <end position="58"/>
    </location>
</feature>
<organism evidence="3">
    <name type="scientific">marine sediment metagenome</name>
    <dbReference type="NCBI Taxonomy" id="412755"/>
    <lineage>
        <taxon>unclassified sequences</taxon>
        <taxon>metagenomes</taxon>
        <taxon>ecological metagenomes</taxon>
    </lineage>
</organism>
<dbReference type="InterPro" id="IPR020057">
    <property type="entry name" value="Ribosomal_bL25_b-dom"/>
</dbReference>
<protein>
    <recommendedName>
        <fullName evidence="2">Large ribosomal subunit protein bL25 beta domain-containing protein</fullName>
    </recommendedName>
</protein>
<dbReference type="EMBL" id="BARW01001725">
    <property type="protein sequence ID" value="GAI63093.1"/>
    <property type="molecule type" value="Genomic_DNA"/>
</dbReference>